<dbReference type="SMART" id="SM00261">
    <property type="entry name" value="FU"/>
    <property type="match status" value="3"/>
</dbReference>
<protein>
    <submittedName>
        <fullName evidence="2">Cysteine-rich membrane protein 2</fullName>
    </submittedName>
</protein>
<dbReference type="Proteomes" id="UP000018208">
    <property type="component" value="Unassembled WGS sequence"/>
</dbReference>
<proteinExistence type="predicted"/>
<evidence type="ECO:0000313" key="2">
    <source>
        <dbReference type="EMBL" id="KAH0575824.1"/>
    </source>
</evidence>
<name>A0A9P8S056_9EUKA</name>
<dbReference type="AlphaFoldDB" id="A0A9P8S056"/>
<keyword evidence="1" id="KW-1133">Transmembrane helix</keyword>
<dbReference type="SUPFAM" id="SSF57184">
    <property type="entry name" value="Growth factor receptor domain"/>
    <property type="match status" value="1"/>
</dbReference>
<dbReference type="InterPro" id="IPR006212">
    <property type="entry name" value="Furin_repeat"/>
</dbReference>
<dbReference type="EMBL" id="AUWU02000002">
    <property type="protein sequence ID" value="KAH0575824.1"/>
    <property type="molecule type" value="Genomic_DNA"/>
</dbReference>
<sequence length="263" mass="28954">MCIMYQFFFLSGESCKFCKETCLKCISKDICQRCVSGMYDALTMCTACNKNIPINSKCQCGTKLIANCAQCDFEDCIECRNNYKLVNGVCLPDQCQTDSQCSNLQFCDISTTQINVCKQCSKICKTCSNIETSCTSCNIDQFLSNNACRPCDTGTIIGFQCQCQNMMIKNCSKCGVVGCQSCLMPRRLIDGKCINCLTSPEECQIVASTNIIIYIVVGVISTSILVIGIVIIILVMKRRKLTLLLEMNIGALGKNNNSSASLF</sequence>
<dbReference type="InterPro" id="IPR009030">
    <property type="entry name" value="Growth_fac_rcpt_cys_sf"/>
</dbReference>
<gene>
    <name evidence="2" type="ORF">SS50377_21348</name>
</gene>
<keyword evidence="1" id="KW-0812">Transmembrane</keyword>
<keyword evidence="1" id="KW-0472">Membrane</keyword>
<reference evidence="2 3" key="1">
    <citation type="journal article" date="2014" name="PLoS Genet.">
        <title>The Genome of Spironucleus salmonicida Highlights a Fish Pathogen Adapted to Fluctuating Environments.</title>
        <authorList>
            <person name="Xu F."/>
            <person name="Jerlstrom-Hultqvist J."/>
            <person name="Einarsson E."/>
            <person name="Astvaldsson A."/>
            <person name="Svard S.G."/>
            <person name="Andersson J.O."/>
        </authorList>
    </citation>
    <scope>NUCLEOTIDE SEQUENCE [LARGE SCALE GENOMIC DNA]</scope>
    <source>
        <strain evidence="2 3">ATCC 50377</strain>
    </source>
</reference>
<feature type="transmembrane region" description="Helical" evidence="1">
    <location>
        <begin position="211"/>
        <end position="235"/>
    </location>
</feature>
<dbReference type="Gene3D" id="2.10.220.10">
    <property type="entry name" value="Hormone Receptor, Insulin-like Growth Factor Receptor 1, Chain A, domain 2"/>
    <property type="match status" value="1"/>
</dbReference>
<evidence type="ECO:0000313" key="3">
    <source>
        <dbReference type="Proteomes" id="UP000018208"/>
    </source>
</evidence>
<keyword evidence="3" id="KW-1185">Reference proteome</keyword>
<dbReference type="OrthoDB" id="300641at2759"/>
<evidence type="ECO:0000256" key="1">
    <source>
        <dbReference type="SAM" id="Phobius"/>
    </source>
</evidence>
<accession>A0A9P8S056</accession>
<dbReference type="GeneID" id="94295371"/>
<dbReference type="KEGG" id="ssao:94295371"/>
<dbReference type="RefSeq" id="XP_067766597.1">
    <property type="nucleotide sequence ID" value="XM_067905280.1"/>
</dbReference>
<comment type="caution">
    <text evidence="2">The sequence shown here is derived from an EMBL/GenBank/DDBJ whole genome shotgun (WGS) entry which is preliminary data.</text>
</comment>
<organism evidence="2 3">
    <name type="scientific">Spironucleus salmonicida</name>
    <dbReference type="NCBI Taxonomy" id="348837"/>
    <lineage>
        <taxon>Eukaryota</taxon>
        <taxon>Metamonada</taxon>
        <taxon>Diplomonadida</taxon>
        <taxon>Hexamitidae</taxon>
        <taxon>Hexamitinae</taxon>
        <taxon>Spironucleus</taxon>
    </lineage>
</organism>